<feature type="transmembrane region" description="Helical" evidence="4">
    <location>
        <begin position="437"/>
        <end position="455"/>
    </location>
</feature>
<proteinExistence type="predicted"/>
<keyword evidence="7" id="KW-1185">Reference proteome</keyword>
<evidence type="ECO:0000313" key="7">
    <source>
        <dbReference type="Proteomes" id="UP001232750"/>
    </source>
</evidence>
<comment type="caution">
    <text evidence="6">The sequence shown here is derived from an EMBL/GenBank/DDBJ whole genome shotgun (WGS) entry which is preliminary data.</text>
</comment>
<evidence type="ECO:0000256" key="3">
    <source>
        <dbReference type="ARBA" id="ARBA00023163"/>
    </source>
</evidence>
<evidence type="ECO:0000313" key="6">
    <source>
        <dbReference type="EMBL" id="MDJ1650426.1"/>
    </source>
</evidence>
<feature type="transmembrane region" description="Helical" evidence="4">
    <location>
        <begin position="126"/>
        <end position="147"/>
    </location>
</feature>
<feature type="transmembrane region" description="Helical" evidence="4">
    <location>
        <begin position="276"/>
        <end position="298"/>
    </location>
</feature>
<feature type="transmembrane region" description="Helical" evidence="4">
    <location>
        <begin position="338"/>
        <end position="356"/>
    </location>
</feature>
<keyword evidence="4" id="KW-1133">Transmembrane helix</keyword>
<dbReference type="Proteomes" id="UP001232750">
    <property type="component" value="Unassembled WGS sequence"/>
</dbReference>
<dbReference type="PROSITE" id="PS50043">
    <property type="entry name" value="HTH_LUXR_2"/>
    <property type="match status" value="1"/>
</dbReference>
<accession>A0ABT7DLM6</accession>
<dbReference type="PANTHER" id="PTHR44688:SF16">
    <property type="entry name" value="DNA-BINDING TRANSCRIPTIONAL ACTIVATOR DEVR_DOSR"/>
    <property type="match status" value="1"/>
</dbReference>
<keyword evidence="3" id="KW-0804">Transcription</keyword>
<name>A0ABT7DLM6_9ACTN</name>
<dbReference type="InterPro" id="IPR016032">
    <property type="entry name" value="Sig_transdc_resp-reg_C-effctor"/>
</dbReference>
<organism evidence="6 7">
    <name type="scientific">Gordonibacter faecis</name>
    <dbReference type="NCBI Taxonomy" id="3047475"/>
    <lineage>
        <taxon>Bacteria</taxon>
        <taxon>Bacillati</taxon>
        <taxon>Actinomycetota</taxon>
        <taxon>Coriobacteriia</taxon>
        <taxon>Eggerthellales</taxon>
        <taxon>Eggerthellaceae</taxon>
        <taxon>Gordonibacter</taxon>
    </lineage>
</organism>
<keyword evidence="4" id="KW-0472">Membrane</keyword>
<gene>
    <name evidence="6" type="ORF">QNJ86_06405</name>
</gene>
<dbReference type="CDD" id="cd06170">
    <property type="entry name" value="LuxR_C_like"/>
    <property type="match status" value="1"/>
</dbReference>
<dbReference type="Pfam" id="PF00196">
    <property type="entry name" value="GerE"/>
    <property type="match status" value="1"/>
</dbReference>
<feature type="transmembrane region" description="Helical" evidence="4">
    <location>
        <begin position="207"/>
        <end position="227"/>
    </location>
</feature>
<dbReference type="PANTHER" id="PTHR44688">
    <property type="entry name" value="DNA-BINDING TRANSCRIPTIONAL ACTIVATOR DEVR_DOSR"/>
    <property type="match status" value="1"/>
</dbReference>
<dbReference type="RefSeq" id="WP_283831774.1">
    <property type="nucleotide sequence ID" value="NZ_JASJEU010000012.1"/>
</dbReference>
<protein>
    <submittedName>
        <fullName evidence="6">LuxR C-terminal-related transcriptional regulator</fullName>
    </submittedName>
</protein>
<dbReference type="EMBL" id="JASJEU010000012">
    <property type="protein sequence ID" value="MDJ1650426.1"/>
    <property type="molecule type" value="Genomic_DNA"/>
</dbReference>
<dbReference type="PRINTS" id="PR00038">
    <property type="entry name" value="HTHLUXR"/>
</dbReference>
<feature type="domain" description="HTH luxR-type" evidence="5">
    <location>
        <begin position="525"/>
        <end position="590"/>
    </location>
</feature>
<feature type="transmembrane region" description="Helical" evidence="4">
    <location>
        <begin position="183"/>
        <end position="201"/>
    </location>
</feature>
<keyword evidence="4" id="KW-0812">Transmembrane</keyword>
<evidence type="ECO:0000256" key="1">
    <source>
        <dbReference type="ARBA" id="ARBA00023015"/>
    </source>
</evidence>
<dbReference type="InterPro" id="IPR000792">
    <property type="entry name" value="Tscrpt_reg_LuxR_C"/>
</dbReference>
<dbReference type="InterPro" id="IPR036388">
    <property type="entry name" value="WH-like_DNA-bd_sf"/>
</dbReference>
<feature type="transmembrane region" description="Helical" evidence="4">
    <location>
        <begin position="395"/>
        <end position="417"/>
    </location>
</feature>
<evidence type="ECO:0000256" key="4">
    <source>
        <dbReference type="SAM" id="Phobius"/>
    </source>
</evidence>
<keyword evidence="1" id="KW-0805">Transcription regulation</keyword>
<feature type="transmembrane region" description="Helical" evidence="4">
    <location>
        <begin position="362"/>
        <end position="383"/>
    </location>
</feature>
<feature type="transmembrane region" description="Helical" evidence="4">
    <location>
        <begin position="310"/>
        <end position="329"/>
    </location>
</feature>
<feature type="transmembrane region" description="Helical" evidence="4">
    <location>
        <begin position="153"/>
        <end position="176"/>
    </location>
</feature>
<evidence type="ECO:0000259" key="5">
    <source>
        <dbReference type="PROSITE" id="PS50043"/>
    </source>
</evidence>
<dbReference type="SUPFAM" id="SSF46894">
    <property type="entry name" value="C-terminal effector domain of the bipartite response regulators"/>
    <property type="match status" value="1"/>
</dbReference>
<evidence type="ECO:0000256" key="2">
    <source>
        <dbReference type="ARBA" id="ARBA00023125"/>
    </source>
</evidence>
<keyword evidence="2" id="KW-0238">DNA-binding</keyword>
<feature type="transmembrane region" description="Helical" evidence="4">
    <location>
        <begin position="92"/>
        <end position="114"/>
    </location>
</feature>
<dbReference type="PROSITE" id="PS00622">
    <property type="entry name" value="HTH_LUXR_1"/>
    <property type="match status" value="1"/>
</dbReference>
<dbReference type="SMART" id="SM00421">
    <property type="entry name" value="HTH_LUXR"/>
    <property type="match status" value="1"/>
</dbReference>
<feature type="transmembrane region" description="Helical" evidence="4">
    <location>
        <begin position="51"/>
        <end position="72"/>
    </location>
</feature>
<dbReference type="Gene3D" id="1.10.10.10">
    <property type="entry name" value="Winged helix-like DNA-binding domain superfamily/Winged helix DNA-binding domain"/>
    <property type="match status" value="1"/>
</dbReference>
<sequence>MGRTVFPTWGRESAIMSPMNKQGKEQRTAGCATGVQGRADERSREAQPRPALPWGFPVAVVLGYGLFRGVNANSYLSAFASVEAPFLFVPDLFFNVVVACAVVVCALILIALTLRGRLAPLSMPYVVPTVLLLVANVCSLFGVFSWMPSDFALLLPGVLFGVASVMLSLVWVEVLACQDPRAIVTQIALSMLVNVVTSSSLSTLSSGARMVASCVVLAVMAWCAYYVRRVLRAQAEGERGGEVGGLAGGGERAKVHPVRPARPAGRGSYRDAFLELGNSIVVFCVMEAVIGLLNSFMLAGSIEFAGSDTVSVAGMLTGVAAFCIVVFVVQRIPRVSTAFRLVMPVIASLLVFLPFLGEQYNLFFSLVLLGSYYFIALLVTYVVAETAHERRVSPYVLMGAAAALARVCLAVALVTGYTFGSLPPGGLFGEAEDTMRYLVVIMAVIYALSLAAVLVSRDRRRRRGAEGAGGEARGAARGNLPEGGEGAAGGLAAGGATGEAPAIAAEGSSPAAPTDDAAFDARCARLAERGGLTEREAEILGYLARGRTNAYIATTLFVSENTVRSHVRNLYAKLDVHTRQQLIDLVEAERTH</sequence>
<reference evidence="6 7" key="1">
    <citation type="submission" date="2023-05" db="EMBL/GenBank/DDBJ databases">
        <title>Gordonibacter KGMB12511T sp. nov., isolated from faeces of healthy Korean.</title>
        <authorList>
            <person name="Kim H.S."/>
            <person name="Kim J.-S."/>
            <person name="Suh M.K."/>
            <person name="Eom M.K."/>
            <person name="Do H.E."/>
            <person name="Lee J.-S."/>
        </authorList>
    </citation>
    <scope>NUCLEOTIDE SEQUENCE [LARGE SCALE GENOMIC DNA]</scope>
    <source>
        <strain evidence="6 7">KGMB12511</strain>
    </source>
</reference>